<sequence>MKHFVNKIKHLLSEPEDGRLFEVYSVSNELLKEVCFKYVCSIIVILFSFTVLYFYENIEPLNYLTGFYTMFHLFLFFIPYRLKYESIRSLIPIYFIFISIALFPMVTLFWQIGRVTAFFWYLLLLLASGLFFTNRTTIYWCIYVLFFICMIFVVVPMVPERFTLVCTRKQLLIVNMMTILSCLYLVFFFSYYMNKIYQIRIKELVNTEPVHIQEHQVIEEGKETDKEKYDKIYQNIIRYFEKTKPYCDSEFTISQLAIVLNTNVTYISKAIKIKEGVNFNVFINTHRVNKVKNMLQDDYHNKYTMRHIYTSSGFKHQSTFNKVFKQTEGITPSEYIKKLESDKN</sequence>
<dbReference type="AlphaFoldDB" id="A0A1M4ZR25"/>
<proteinExistence type="predicted"/>
<reference evidence="7" key="1">
    <citation type="submission" date="2016-11" db="EMBL/GenBank/DDBJ databases">
        <authorList>
            <person name="Varghese N."/>
            <person name="Submissions S."/>
        </authorList>
    </citation>
    <scope>NUCLEOTIDE SEQUENCE [LARGE SCALE GENOMIC DNA]</scope>
    <source>
        <strain evidence="7">DSM 27370</strain>
    </source>
</reference>
<dbReference type="Gene3D" id="1.10.10.60">
    <property type="entry name" value="Homeodomain-like"/>
    <property type="match status" value="1"/>
</dbReference>
<name>A0A1M4ZR25_9BACT</name>
<feature type="transmembrane region" description="Helical" evidence="4">
    <location>
        <begin position="118"/>
        <end position="133"/>
    </location>
</feature>
<gene>
    <name evidence="6" type="ORF">SAMN05444362_104163</name>
</gene>
<accession>A0A1M4ZR25</accession>
<protein>
    <submittedName>
        <fullName evidence="6">AraC-type DNA-binding protein</fullName>
    </submittedName>
</protein>
<keyword evidence="7" id="KW-1185">Reference proteome</keyword>
<dbReference type="PANTHER" id="PTHR43280:SF2">
    <property type="entry name" value="HTH-TYPE TRANSCRIPTIONAL REGULATOR EXSA"/>
    <property type="match status" value="1"/>
</dbReference>
<dbReference type="SUPFAM" id="SSF46689">
    <property type="entry name" value="Homeodomain-like"/>
    <property type="match status" value="1"/>
</dbReference>
<keyword evidence="4" id="KW-0812">Transmembrane</keyword>
<evidence type="ECO:0000256" key="2">
    <source>
        <dbReference type="ARBA" id="ARBA00023125"/>
    </source>
</evidence>
<dbReference type="EMBL" id="FQUC01000004">
    <property type="protein sequence ID" value="SHF20458.1"/>
    <property type="molecule type" value="Genomic_DNA"/>
</dbReference>
<feature type="transmembrane region" description="Helical" evidence="4">
    <location>
        <begin position="171"/>
        <end position="192"/>
    </location>
</feature>
<keyword evidence="4" id="KW-1133">Transmembrane helix</keyword>
<evidence type="ECO:0000313" key="6">
    <source>
        <dbReference type="EMBL" id="SHF20458.1"/>
    </source>
</evidence>
<evidence type="ECO:0000256" key="1">
    <source>
        <dbReference type="ARBA" id="ARBA00023015"/>
    </source>
</evidence>
<dbReference type="InterPro" id="IPR009057">
    <property type="entry name" value="Homeodomain-like_sf"/>
</dbReference>
<dbReference type="SMART" id="SM00342">
    <property type="entry name" value="HTH_ARAC"/>
    <property type="match status" value="1"/>
</dbReference>
<organism evidence="6 7">
    <name type="scientific">Dysgonomonas macrotermitis</name>
    <dbReference type="NCBI Taxonomy" id="1346286"/>
    <lineage>
        <taxon>Bacteria</taxon>
        <taxon>Pseudomonadati</taxon>
        <taxon>Bacteroidota</taxon>
        <taxon>Bacteroidia</taxon>
        <taxon>Bacteroidales</taxon>
        <taxon>Dysgonomonadaceae</taxon>
        <taxon>Dysgonomonas</taxon>
    </lineage>
</organism>
<keyword evidence="1" id="KW-0805">Transcription regulation</keyword>
<dbReference type="STRING" id="1346286.SAMN05444362_104163"/>
<dbReference type="GO" id="GO:0043565">
    <property type="term" value="F:sequence-specific DNA binding"/>
    <property type="evidence" value="ECO:0007669"/>
    <property type="project" value="InterPro"/>
</dbReference>
<feature type="transmembrane region" description="Helical" evidence="4">
    <location>
        <begin position="140"/>
        <end position="159"/>
    </location>
</feature>
<dbReference type="GO" id="GO:0003700">
    <property type="term" value="F:DNA-binding transcription factor activity"/>
    <property type="evidence" value="ECO:0007669"/>
    <property type="project" value="InterPro"/>
</dbReference>
<feature type="domain" description="HTH araC/xylS-type" evidence="5">
    <location>
        <begin position="230"/>
        <end position="338"/>
    </location>
</feature>
<keyword evidence="4" id="KW-0472">Membrane</keyword>
<dbReference type="PROSITE" id="PS01124">
    <property type="entry name" value="HTH_ARAC_FAMILY_2"/>
    <property type="match status" value="1"/>
</dbReference>
<evidence type="ECO:0000259" key="5">
    <source>
        <dbReference type="PROSITE" id="PS01124"/>
    </source>
</evidence>
<dbReference type="Proteomes" id="UP000184480">
    <property type="component" value="Unassembled WGS sequence"/>
</dbReference>
<evidence type="ECO:0000256" key="4">
    <source>
        <dbReference type="SAM" id="Phobius"/>
    </source>
</evidence>
<evidence type="ECO:0000313" key="7">
    <source>
        <dbReference type="Proteomes" id="UP000184480"/>
    </source>
</evidence>
<feature type="transmembrane region" description="Helical" evidence="4">
    <location>
        <begin position="61"/>
        <end position="78"/>
    </location>
</feature>
<evidence type="ECO:0000256" key="3">
    <source>
        <dbReference type="ARBA" id="ARBA00023163"/>
    </source>
</evidence>
<dbReference type="PANTHER" id="PTHR43280">
    <property type="entry name" value="ARAC-FAMILY TRANSCRIPTIONAL REGULATOR"/>
    <property type="match status" value="1"/>
</dbReference>
<feature type="transmembrane region" description="Helical" evidence="4">
    <location>
        <begin position="90"/>
        <end position="112"/>
    </location>
</feature>
<dbReference type="Pfam" id="PF12833">
    <property type="entry name" value="HTH_18"/>
    <property type="match status" value="1"/>
</dbReference>
<dbReference type="RefSeq" id="WP_062184151.1">
    <property type="nucleotide sequence ID" value="NZ_FQUC01000004.1"/>
</dbReference>
<dbReference type="InterPro" id="IPR018060">
    <property type="entry name" value="HTH_AraC"/>
</dbReference>
<keyword evidence="3" id="KW-0804">Transcription</keyword>
<keyword evidence="2 6" id="KW-0238">DNA-binding</keyword>
<feature type="transmembrane region" description="Helical" evidence="4">
    <location>
        <begin position="35"/>
        <end position="55"/>
    </location>
</feature>